<feature type="transmembrane region" description="Helical" evidence="1">
    <location>
        <begin position="117"/>
        <end position="136"/>
    </location>
</feature>
<dbReference type="GO" id="GO:0016020">
    <property type="term" value="C:membrane"/>
    <property type="evidence" value="ECO:0007669"/>
    <property type="project" value="InterPro"/>
</dbReference>
<dbReference type="EMBL" id="VYQF01000001">
    <property type="protein sequence ID" value="KAA9041053.1"/>
    <property type="molecule type" value="Genomic_DNA"/>
</dbReference>
<gene>
    <name evidence="3" type="ORF">FW778_03155</name>
</gene>
<feature type="transmembrane region" description="Helical" evidence="1">
    <location>
        <begin position="171"/>
        <end position="195"/>
    </location>
</feature>
<reference evidence="3 4" key="1">
    <citation type="submission" date="2019-09" db="EMBL/GenBank/DDBJ databases">
        <title>Draft genome sequence of Ginsengibacter sp. BR5-29.</title>
        <authorList>
            <person name="Im W.-T."/>
        </authorList>
    </citation>
    <scope>NUCLEOTIDE SEQUENCE [LARGE SCALE GENOMIC DNA]</scope>
    <source>
        <strain evidence="3 4">BR5-29</strain>
    </source>
</reference>
<dbReference type="Pfam" id="PF00892">
    <property type="entry name" value="EamA"/>
    <property type="match status" value="2"/>
</dbReference>
<proteinExistence type="predicted"/>
<dbReference type="InterPro" id="IPR037185">
    <property type="entry name" value="EmrE-like"/>
</dbReference>
<feature type="transmembrane region" description="Helical" evidence="1">
    <location>
        <begin position="142"/>
        <end position="159"/>
    </location>
</feature>
<dbReference type="PANTHER" id="PTHR22911:SF79">
    <property type="entry name" value="MOBA-LIKE NTP TRANSFERASE DOMAIN-CONTAINING PROTEIN"/>
    <property type="match status" value="1"/>
</dbReference>
<protein>
    <submittedName>
        <fullName evidence="3">DMT family transporter</fullName>
    </submittedName>
</protein>
<feature type="transmembrane region" description="Helical" evidence="1">
    <location>
        <begin position="207"/>
        <end position="227"/>
    </location>
</feature>
<sequence length="293" mass="33459">MKKAFLQLHVAVVLAGFTAILGKLINLNEGILVWYRMLFSAITLAIILLLRKELIRISFLNTMKLFGVGTLIALHWVSFYGSIKYANVSVSVTCLSAIGFFTSFIEPVIMKRRIDYTEVLLGMLAIAGIYLIFNFYPEYKTGIIFGIISALLACLFPIFNKTLLKEFSPKIVTLYEMSGGFIALCLIIPFYLQFFPARYFVPTSTDLFWLLILSWICTVFAFILSLNALKYISAFTVNLTYNFEPIYSIILAFIIFKENKFLGPGFYFGFGLILLAISLQMARVWRERKLQKN</sequence>
<dbReference type="PANTHER" id="PTHR22911">
    <property type="entry name" value="ACYL-MALONYL CONDENSING ENZYME-RELATED"/>
    <property type="match status" value="1"/>
</dbReference>
<evidence type="ECO:0000259" key="2">
    <source>
        <dbReference type="Pfam" id="PF00892"/>
    </source>
</evidence>
<feature type="transmembrane region" description="Helical" evidence="1">
    <location>
        <begin position="239"/>
        <end position="256"/>
    </location>
</feature>
<dbReference type="RefSeq" id="WP_150413142.1">
    <property type="nucleotide sequence ID" value="NZ_VYQF01000001.1"/>
</dbReference>
<dbReference type="AlphaFoldDB" id="A0A5J5IL09"/>
<dbReference type="InterPro" id="IPR000620">
    <property type="entry name" value="EamA_dom"/>
</dbReference>
<evidence type="ECO:0000313" key="3">
    <source>
        <dbReference type="EMBL" id="KAA9041053.1"/>
    </source>
</evidence>
<keyword evidence="1" id="KW-0472">Membrane</keyword>
<accession>A0A5J5IL09</accession>
<dbReference type="Proteomes" id="UP000326903">
    <property type="component" value="Unassembled WGS sequence"/>
</dbReference>
<name>A0A5J5IL09_9BACT</name>
<keyword evidence="4" id="KW-1185">Reference proteome</keyword>
<organism evidence="3 4">
    <name type="scientific">Ginsengibacter hankyongi</name>
    <dbReference type="NCBI Taxonomy" id="2607284"/>
    <lineage>
        <taxon>Bacteria</taxon>
        <taxon>Pseudomonadati</taxon>
        <taxon>Bacteroidota</taxon>
        <taxon>Chitinophagia</taxon>
        <taxon>Chitinophagales</taxon>
        <taxon>Chitinophagaceae</taxon>
        <taxon>Ginsengibacter</taxon>
    </lineage>
</organism>
<feature type="transmembrane region" description="Helical" evidence="1">
    <location>
        <begin position="85"/>
        <end position="105"/>
    </location>
</feature>
<feature type="transmembrane region" description="Helical" evidence="1">
    <location>
        <begin position="62"/>
        <end position="79"/>
    </location>
</feature>
<comment type="caution">
    <text evidence="3">The sequence shown here is derived from an EMBL/GenBank/DDBJ whole genome shotgun (WGS) entry which is preliminary data.</text>
</comment>
<evidence type="ECO:0000256" key="1">
    <source>
        <dbReference type="SAM" id="Phobius"/>
    </source>
</evidence>
<feature type="domain" description="EamA" evidence="2">
    <location>
        <begin position="6"/>
        <end position="133"/>
    </location>
</feature>
<keyword evidence="1" id="KW-0812">Transmembrane</keyword>
<feature type="transmembrane region" description="Helical" evidence="1">
    <location>
        <begin position="262"/>
        <end position="282"/>
    </location>
</feature>
<evidence type="ECO:0000313" key="4">
    <source>
        <dbReference type="Proteomes" id="UP000326903"/>
    </source>
</evidence>
<keyword evidence="1" id="KW-1133">Transmembrane helix</keyword>
<feature type="transmembrane region" description="Helical" evidence="1">
    <location>
        <begin position="32"/>
        <end position="50"/>
    </location>
</feature>
<feature type="domain" description="EamA" evidence="2">
    <location>
        <begin position="141"/>
        <end position="279"/>
    </location>
</feature>
<dbReference type="SUPFAM" id="SSF103481">
    <property type="entry name" value="Multidrug resistance efflux transporter EmrE"/>
    <property type="match status" value="2"/>
</dbReference>